<sequence>MSVISKLAMYGSAPFFCMPYKPFMNQSLGAPYERAYRHFRRDHDKMNNLVYHCMCLVLQLTYNFGLLNEMDEALTSSGSPILSMSTAALWSATLMVHTTAPRSVKALSVISIAIAYKLRKTFKKYLSQMCALQAFVQTRAFQMYALGERGEPTPFDARQYATLLAARLTLQKLMVEPASGVLNKARKPINLGLAAFMLSTCREPFQGTMPFVFGMFGDLLSFLTQQPWMFFYSGGFMATLCQGVAHDVAKQPGTLPQLSEFRDEIAHSTYFPTLLLHSVHQSLTGVVPAGLDAA</sequence>
<dbReference type="Proteomes" id="UP000241890">
    <property type="component" value="Unassembled WGS sequence"/>
</dbReference>
<proteinExistence type="predicted"/>
<dbReference type="InParanoid" id="A0A2R5G0Z2"/>
<protein>
    <submittedName>
        <fullName evidence="1">Uncharacterized protein</fullName>
    </submittedName>
</protein>
<reference evidence="1 2" key="1">
    <citation type="submission" date="2017-12" db="EMBL/GenBank/DDBJ databases">
        <title>Sequencing, de novo assembly and annotation of complete genome of a new Thraustochytrid species, strain FCC1311.</title>
        <authorList>
            <person name="Sedici K."/>
            <person name="Godart F."/>
            <person name="Aiese Cigliano R."/>
            <person name="Sanseverino W."/>
            <person name="Barakat M."/>
            <person name="Ortet P."/>
            <person name="Marechal E."/>
            <person name="Cagnac O."/>
            <person name="Amato A."/>
        </authorList>
    </citation>
    <scope>NUCLEOTIDE SEQUENCE [LARGE SCALE GENOMIC DNA]</scope>
</reference>
<keyword evidence="2" id="KW-1185">Reference proteome</keyword>
<dbReference type="EMBL" id="BEYU01000008">
    <property type="protein sequence ID" value="GBG24686.1"/>
    <property type="molecule type" value="Genomic_DNA"/>
</dbReference>
<name>A0A2R5G0Z2_9STRA</name>
<comment type="caution">
    <text evidence="1">The sequence shown here is derived from an EMBL/GenBank/DDBJ whole genome shotgun (WGS) entry which is preliminary data.</text>
</comment>
<evidence type="ECO:0000313" key="2">
    <source>
        <dbReference type="Proteomes" id="UP000241890"/>
    </source>
</evidence>
<dbReference type="AlphaFoldDB" id="A0A2R5G0Z2"/>
<dbReference type="OrthoDB" id="191880at2759"/>
<evidence type="ECO:0000313" key="1">
    <source>
        <dbReference type="EMBL" id="GBG24686.1"/>
    </source>
</evidence>
<accession>A0A2R5G0Z2</accession>
<gene>
    <name evidence="1" type="ORF">FCC1311_009042</name>
</gene>
<organism evidence="1 2">
    <name type="scientific">Hondaea fermentalgiana</name>
    <dbReference type="NCBI Taxonomy" id="2315210"/>
    <lineage>
        <taxon>Eukaryota</taxon>
        <taxon>Sar</taxon>
        <taxon>Stramenopiles</taxon>
        <taxon>Bigyra</taxon>
        <taxon>Labyrinthulomycetes</taxon>
        <taxon>Thraustochytrida</taxon>
        <taxon>Thraustochytriidae</taxon>
        <taxon>Hondaea</taxon>
    </lineage>
</organism>